<keyword evidence="2" id="KW-1185">Reference proteome</keyword>
<reference evidence="2" key="1">
    <citation type="journal article" date="2022" name="Mol. Ecol. Resour.">
        <title>The genomes of chicory, endive, great burdock and yacon provide insights into Asteraceae palaeo-polyploidization history and plant inulin production.</title>
        <authorList>
            <person name="Fan W."/>
            <person name="Wang S."/>
            <person name="Wang H."/>
            <person name="Wang A."/>
            <person name="Jiang F."/>
            <person name="Liu H."/>
            <person name="Zhao H."/>
            <person name="Xu D."/>
            <person name="Zhang Y."/>
        </authorList>
    </citation>
    <scope>NUCLEOTIDE SEQUENCE [LARGE SCALE GENOMIC DNA]</scope>
    <source>
        <strain evidence="2">cv. Niubang</strain>
    </source>
</reference>
<protein>
    <submittedName>
        <fullName evidence="1">Uncharacterized protein</fullName>
    </submittedName>
</protein>
<organism evidence="1 2">
    <name type="scientific">Arctium lappa</name>
    <name type="common">Greater burdock</name>
    <name type="synonym">Lappa major</name>
    <dbReference type="NCBI Taxonomy" id="4217"/>
    <lineage>
        <taxon>Eukaryota</taxon>
        <taxon>Viridiplantae</taxon>
        <taxon>Streptophyta</taxon>
        <taxon>Embryophyta</taxon>
        <taxon>Tracheophyta</taxon>
        <taxon>Spermatophyta</taxon>
        <taxon>Magnoliopsida</taxon>
        <taxon>eudicotyledons</taxon>
        <taxon>Gunneridae</taxon>
        <taxon>Pentapetalae</taxon>
        <taxon>asterids</taxon>
        <taxon>campanulids</taxon>
        <taxon>Asterales</taxon>
        <taxon>Asteraceae</taxon>
        <taxon>Carduoideae</taxon>
        <taxon>Cardueae</taxon>
        <taxon>Arctiinae</taxon>
        <taxon>Arctium</taxon>
    </lineage>
</organism>
<evidence type="ECO:0000313" key="1">
    <source>
        <dbReference type="EMBL" id="KAI3729619.1"/>
    </source>
</evidence>
<dbReference type="Proteomes" id="UP001055879">
    <property type="component" value="Linkage Group LG05"/>
</dbReference>
<comment type="caution">
    <text evidence="1">The sequence shown here is derived from an EMBL/GenBank/DDBJ whole genome shotgun (WGS) entry which is preliminary data.</text>
</comment>
<proteinExistence type="predicted"/>
<name>A0ACB9C5Q2_ARCLA</name>
<reference evidence="1 2" key="2">
    <citation type="journal article" date="2022" name="Mol. Ecol. Resour.">
        <title>The genomes of chicory, endive, great burdock and yacon provide insights into Asteraceae paleo-polyploidization history and plant inulin production.</title>
        <authorList>
            <person name="Fan W."/>
            <person name="Wang S."/>
            <person name="Wang H."/>
            <person name="Wang A."/>
            <person name="Jiang F."/>
            <person name="Liu H."/>
            <person name="Zhao H."/>
            <person name="Xu D."/>
            <person name="Zhang Y."/>
        </authorList>
    </citation>
    <scope>NUCLEOTIDE SEQUENCE [LARGE SCALE GENOMIC DNA]</scope>
    <source>
        <strain evidence="2">cv. Niubang</strain>
    </source>
</reference>
<gene>
    <name evidence="1" type="ORF">L6452_18280</name>
</gene>
<evidence type="ECO:0000313" key="2">
    <source>
        <dbReference type="Proteomes" id="UP001055879"/>
    </source>
</evidence>
<dbReference type="EMBL" id="CM042051">
    <property type="protein sequence ID" value="KAI3729619.1"/>
    <property type="molecule type" value="Genomic_DNA"/>
</dbReference>
<sequence>MRFKILTQISVFFSLGSRKAQFAFHLGHANLICVSSVSRKANLAYLAHHAKLVHAKSCTENRPPVLIDENEFTQWQDRFLNFIERQKNGNDTMIILSEGPFEKPKLASGLYKPTKEYSHDELSAYQADRDIKANLMLALPNSIYNRIDCFKTHPNMMWQ</sequence>
<accession>A0ACB9C5Q2</accession>